<gene>
    <name evidence="15" type="ORF">SAMN05421720_11384</name>
</gene>
<dbReference type="SUPFAM" id="SSF75217">
    <property type="entry name" value="alpha/beta knot"/>
    <property type="match status" value="1"/>
</dbReference>
<evidence type="ECO:0000259" key="13">
    <source>
        <dbReference type="Pfam" id="PF04452"/>
    </source>
</evidence>
<keyword evidence="7 12" id="KW-0489">Methyltransferase</keyword>
<dbReference type="EMBL" id="FNAP01000013">
    <property type="protein sequence ID" value="SDE83127.1"/>
    <property type="molecule type" value="Genomic_DNA"/>
</dbReference>
<keyword evidence="5 12" id="KW-0963">Cytoplasm</keyword>
<evidence type="ECO:0000256" key="2">
    <source>
        <dbReference type="ARBA" id="ARBA00005528"/>
    </source>
</evidence>
<dbReference type="CDD" id="cd18084">
    <property type="entry name" value="RsmE-like"/>
    <property type="match status" value="1"/>
</dbReference>
<dbReference type="Pfam" id="PF04452">
    <property type="entry name" value="Methyltrans_RNA"/>
    <property type="match status" value="1"/>
</dbReference>
<dbReference type="InterPro" id="IPR046887">
    <property type="entry name" value="RsmE_PUA-like"/>
</dbReference>
<feature type="domain" description="Ribosomal RNA small subunit methyltransferase E methyltransferase" evidence="13">
    <location>
        <begin position="99"/>
        <end position="252"/>
    </location>
</feature>
<dbReference type="PANTHER" id="PTHR30027">
    <property type="entry name" value="RIBOSOMAL RNA SMALL SUBUNIT METHYLTRANSFERASE E"/>
    <property type="match status" value="1"/>
</dbReference>
<evidence type="ECO:0000256" key="4">
    <source>
        <dbReference type="ARBA" id="ARBA00013673"/>
    </source>
</evidence>
<dbReference type="AlphaFoldDB" id="A0A1G7G4V8"/>
<dbReference type="NCBIfam" id="TIGR00046">
    <property type="entry name" value="RsmE family RNA methyltransferase"/>
    <property type="match status" value="1"/>
</dbReference>
<dbReference type="PANTHER" id="PTHR30027:SF3">
    <property type="entry name" value="16S RRNA (URACIL(1498)-N(3))-METHYLTRANSFERASE"/>
    <property type="match status" value="1"/>
</dbReference>
<proteinExistence type="inferred from homology"/>
<protein>
    <recommendedName>
        <fullName evidence="4 12">Ribosomal RNA small subunit methyltransferase E</fullName>
        <ecNumber evidence="3 12">2.1.1.193</ecNumber>
    </recommendedName>
</protein>
<dbReference type="SUPFAM" id="SSF88697">
    <property type="entry name" value="PUA domain-like"/>
    <property type="match status" value="1"/>
</dbReference>
<evidence type="ECO:0000313" key="15">
    <source>
        <dbReference type="EMBL" id="SDE83127.1"/>
    </source>
</evidence>
<dbReference type="STRING" id="69960.SAMN05421720_11384"/>
<name>A0A1G7G4V8_9PROT</name>
<keyword evidence="16" id="KW-1185">Reference proteome</keyword>
<dbReference type="Gene3D" id="3.40.1280.10">
    <property type="match status" value="1"/>
</dbReference>
<dbReference type="GO" id="GO:0070475">
    <property type="term" value="P:rRNA base methylation"/>
    <property type="evidence" value="ECO:0007669"/>
    <property type="project" value="TreeGrafter"/>
</dbReference>
<dbReference type="GO" id="GO:0070042">
    <property type="term" value="F:rRNA (uridine-N3-)-methyltransferase activity"/>
    <property type="evidence" value="ECO:0007669"/>
    <property type="project" value="TreeGrafter"/>
</dbReference>
<evidence type="ECO:0000256" key="6">
    <source>
        <dbReference type="ARBA" id="ARBA00022552"/>
    </source>
</evidence>
<dbReference type="Proteomes" id="UP000199412">
    <property type="component" value="Unassembled WGS sequence"/>
</dbReference>
<evidence type="ECO:0000256" key="8">
    <source>
        <dbReference type="ARBA" id="ARBA00022679"/>
    </source>
</evidence>
<evidence type="ECO:0000256" key="3">
    <source>
        <dbReference type="ARBA" id="ARBA00012328"/>
    </source>
</evidence>
<keyword evidence="9 12" id="KW-0949">S-adenosyl-L-methionine</keyword>
<dbReference type="RefSeq" id="WP_092787571.1">
    <property type="nucleotide sequence ID" value="NZ_FNAP01000013.1"/>
</dbReference>
<comment type="subcellular location">
    <subcellularLocation>
        <location evidence="1 12">Cytoplasm</location>
    </subcellularLocation>
</comment>
<dbReference type="PIRSF" id="PIRSF015601">
    <property type="entry name" value="MTase_slr0722"/>
    <property type="match status" value="1"/>
</dbReference>
<dbReference type="NCBIfam" id="NF008696">
    <property type="entry name" value="PRK11713.3-5"/>
    <property type="match status" value="1"/>
</dbReference>
<evidence type="ECO:0000256" key="10">
    <source>
        <dbReference type="ARBA" id="ARBA00025699"/>
    </source>
</evidence>
<dbReference type="Pfam" id="PF20260">
    <property type="entry name" value="PUA_4"/>
    <property type="match status" value="1"/>
</dbReference>
<evidence type="ECO:0000256" key="12">
    <source>
        <dbReference type="PIRNR" id="PIRNR015601"/>
    </source>
</evidence>
<dbReference type="InterPro" id="IPR029026">
    <property type="entry name" value="tRNA_m1G_MTases_N"/>
</dbReference>
<dbReference type="InterPro" id="IPR029028">
    <property type="entry name" value="Alpha/beta_knot_MTases"/>
</dbReference>
<evidence type="ECO:0000313" key="16">
    <source>
        <dbReference type="Proteomes" id="UP000199412"/>
    </source>
</evidence>
<organism evidence="15 16">
    <name type="scientific">Rhodospira trueperi</name>
    <dbReference type="NCBI Taxonomy" id="69960"/>
    <lineage>
        <taxon>Bacteria</taxon>
        <taxon>Pseudomonadati</taxon>
        <taxon>Pseudomonadota</taxon>
        <taxon>Alphaproteobacteria</taxon>
        <taxon>Rhodospirillales</taxon>
        <taxon>Rhodospirillaceae</taxon>
        <taxon>Rhodospira</taxon>
    </lineage>
</organism>
<dbReference type="InterPro" id="IPR046886">
    <property type="entry name" value="RsmE_MTase_dom"/>
</dbReference>
<evidence type="ECO:0000256" key="5">
    <source>
        <dbReference type="ARBA" id="ARBA00022490"/>
    </source>
</evidence>
<comment type="catalytic activity">
    <reaction evidence="11 12">
        <text>uridine(1498) in 16S rRNA + S-adenosyl-L-methionine = N(3)-methyluridine(1498) in 16S rRNA + S-adenosyl-L-homocysteine + H(+)</text>
        <dbReference type="Rhea" id="RHEA:42920"/>
        <dbReference type="Rhea" id="RHEA-COMP:10283"/>
        <dbReference type="Rhea" id="RHEA-COMP:10284"/>
        <dbReference type="ChEBI" id="CHEBI:15378"/>
        <dbReference type="ChEBI" id="CHEBI:57856"/>
        <dbReference type="ChEBI" id="CHEBI:59789"/>
        <dbReference type="ChEBI" id="CHEBI:65315"/>
        <dbReference type="ChEBI" id="CHEBI:74502"/>
        <dbReference type="EC" id="2.1.1.193"/>
    </reaction>
</comment>
<dbReference type="Gene3D" id="2.40.240.20">
    <property type="entry name" value="Hypothetical PUA domain-like, domain 1"/>
    <property type="match status" value="1"/>
</dbReference>
<sequence length="259" mass="27431">MTTNDPVTTAAAPPPAGAPRLYVDDADLSEDGRVTLSAPQAHYLRSVMRRTPGDAVILFNGRDGEWRAALDSVAKAHATAVCRDRLRPQPTGGQNGPWLLFAPLKRGPVDILAEKATELGVSRLQPVTTRLTTAARVNAARLRALAIEAAEQCRRLDVPAVTDPLPLARLAEDWPADRTLFVLAEHGEAIPAATAFASHAGGPAALLVGPEGGLAGPELDVLRHLPFVTCVRLGPRVLRAETAAIAGLTLWQAVAGDWR</sequence>
<keyword evidence="6 12" id="KW-0698">rRNA processing</keyword>
<accession>A0A1G7G4V8</accession>
<keyword evidence="8 12" id="KW-0808">Transferase</keyword>
<evidence type="ECO:0000256" key="1">
    <source>
        <dbReference type="ARBA" id="ARBA00004496"/>
    </source>
</evidence>
<reference evidence="15 16" key="1">
    <citation type="submission" date="2016-10" db="EMBL/GenBank/DDBJ databases">
        <authorList>
            <person name="de Groot N.N."/>
        </authorList>
    </citation>
    <scope>NUCLEOTIDE SEQUENCE [LARGE SCALE GENOMIC DNA]</scope>
    <source>
        <strain evidence="15 16">ATCC 700224</strain>
    </source>
</reference>
<dbReference type="EC" id="2.1.1.193" evidence="3 12"/>
<evidence type="ECO:0000256" key="11">
    <source>
        <dbReference type="ARBA" id="ARBA00047944"/>
    </source>
</evidence>
<evidence type="ECO:0000259" key="14">
    <source>
        <dbReference type="Pfam" id="PF20260"/>
    </source>
</evidence>
<dbReference type="GO" id="GO:0005737">
    <property type="term" value="C:cytoplasm"/>
    <property type="evidence" value="ECO:0007669"/>
    <property type="project" value="UniProtKB-SubCell"/>
</dbReference>
<dbReference type="OrthoDB" id="9815641at2"/>
<dbReference type="InterPro" id="IPR006700">
    <property type="entry name" value="RsmE"/>
</dbReference>
<comment type="function">
    <text evidence="10 12">Specifically methylates the N3 position of the uracil ring of uridine 1498 (m3U1498) in 16S rRNA. Acts on the fully assembled 30S ribosomal subunit.</text>
</comment>
<feature type="domain" description="Ribosomal RNA small subunit methyltransferase E PUA-like" evidence="14">
    <location>
        <begin position="38"/>
        <end position="73"/>
    </location>
</feature>
<comment type="similarity">
    <text evidence="2 12">Belongs to the RNA methyltransferase RsmE family.</text>
</comment>
<evidence type="ECO:0000256" key="9">
    <source>
        <dbReference type="ARBA" id="ARBA00022691"/>
    </source>
</evidence>
<evidence type="ECO:0000256" key="7">
    <source>
        <dbReference type="ARBA" id="ARBA00022603"/>
    </source>
</evidence>
<dbReference type="InterPro" id="IPR015947">
    <property type="entry name" value="PUA-like_sf"/>
</dbReference>